<organism evidence="2 3">
    <name type="scientific">Mucuna pruriens</name>
    <name type="common">Velvet bean</name>
    <name type="synonym">Dolichos pruriens</name>
    <dbReference type="NCBI Taxonomy" id="157652"/>
    <lineage>
        <taxon>Eukaryota</taxon>
        <taxon>Viridiplantae</taxon>
        <taxon>Streptophyta</taxon>
        <taxon>Embryophyta</taxon>
        <taxon>Tracheophyta</taxon>
        <taxon>Spermatophyta</taxon>
        <taxon>Magnoliopsida</taxon>
        <taxon>eudicotyledons</taxon>
        <taxon>Gunneridae</taxon>
        <taxon>Pentapetalae</taxon>
        <taxon>rosids</taxon>
        <taxon>fabids</taxon>
        <taxon>Fabales</taxon>
        <taxon>Fabaceae</taxon>
        <taxon>Papilionoideae</taxon>
        <taxon>50 kb inversion clade</taxon>
        <taxon>NPAAA clade</taxon>
        <taxon>indigoferoid/millettioid clade</taxon>
        <taxon>Phaseoleae</taxon>
        <taxon>Mucuna</taxon>
    </lineage>
</organism>
<dbReference type="Pfam" id="PF24924">
    <property type="entry name" value="DUF7745"/>
    <property type="match status" value="1"/>
</dbReference>
<feature type="domain" description="DUF7745" evidence="1">
    <location>
        <begin position="57"/>
        <end position="94"/>
    </location>
</feature>
<name>A0A371FHD4_MUCPR</name>
<comment type="caution">
    <text evidence="2">The sequence shown here is derived from an EMBL/GenBank/DDBJ whole genome shotgun (WGS) entry which is preliminary data.</text>
</comment>
<protein>
    <recommendedName>
        <fullName evidence="1">DUF7745 domain-containing protein</fullName>
    </recommendedName>
</protein>
<gene>
    <name evidence="2" type="ORF">CR513_42165</name>
</gene>
<evidence type="ECO:0000313" key="2">
    <source>
        <dbReference type="EMBL" id="RDX77671.1"/>
    </source>
</evidence>
<reference evidence="2" key="1">
    <citation type="submission" date="2018-05" db="EMBL/GenBank/DDBJ databases">
        <title>Draft genome of Mucuna pruriens seed.</title>
        <authorList>
            <person name="Nnadi N.E."/>
            <person name="Vos R."/>
            <person name="Hasami M.H."/>
            <person name="Devisetty U.K."/>
            <person name="Aguiy J.C."/>
        </authorList>
    </citation>
    <scope>NUCLEOTIDE SEQUENCE [LARGE SCALE GENOMIC DNA]</scope>
    <source>
        <strain evidence="2">JCA_2017</strain>
    </source>
</reference>
<proteinExistence type="predicted"/>
<evidence type="ECO:0000259" key="1">
    <source>
        <dbReference type="Pfam" id="PF24924"/>
    </source>
</evidence>
<dbReference type="Proteomes" id="UP000257109">
    <property type="component" value="Unassembled WGS sequence"/>
</dbReference>
<accession>A0A371FHD4</accession>
<sequence length="97" mass="11150">MIAQPECDLSRDINTLGFIPICGRCSKKVLTFGGQRRETGYGIRKLHPVHAGTHDLYYNPPLKCFTFRDFQLVPTLEEYERILGMPLERSSPYLFKG</sequence>
<keyword evidence="3" id="KW-1185">Reference proteome</keyword>
<dbReference type="InterPro" id="IPR056647">
    <property type="entry name" value="DUF7745"/>
</dbReference>
<dbReference type="PANTHER" id="PTHR48201:SF12">
    <property type="entry name" value="AMINOTRANSFERASE-LIKE PLANT MOBILE DOMAIN-CONTAINING PROTEIN"/>
    <property type="match status" value="1"/>
</dbReference>
<dbReference type="EMBL" id="QJKJ01009116">
    <property type="protein sequence ID" value="RDX77671.1"/>
    <property type="molecule type" value="Genomic_DNA"/>
</dbReference>
<dbReference type="PANTHER" id="PTHR48201">
    <property type="entry name" value="PROTEIN, PUTATIVE-RELATED"/>
    <property type="match status" value="1"/>
</dbReference>
<dbReference type="AlphaFoldDB" id="A0A371FHD4"/>
<feature type="non-terminal residue" evidence="2">
    <location>
        <position position="1"/>
    </location>
</feature>
<evidence type="ECO:0000313" key="3">
    <source>
        <dbReference type="Proteomes" id="UP000257109"/>
    </source>
</evidence>